<dbReference type="InterPro" id="IPR018060">
    <property type="entry name" value="HTH_AraC"/>
</dbReference>
<dbReference type="InterPro" id="IPR009057">
    <property type="entry name" value="Homeodomain-like_sf"/>
</dbReference>
<evidence type="ECO:0000259" key="4">
    <source>
        <dbReference type="PROSITE" id="PS01124"/>
    </source>
</evidence>
<accession>A0A7X8SPE9</accession>
<dbReference type="InterPro" id="IPR014710">
    <property type="entry name" value="RmlC-like_jellyroll"/>
</dbReference>
<dbReference type="EMBL" id="JABAIL010000009">
    <property type="protein sequence ID" value="NLR93959.1"/>
    <property type="molecule type" value="Genomic_DNA"/>
</dbReference>
<keyword evidence="3" id="KW-0804">Transcription</keyword>
<dbReference type="GO" id="GO:0003700">
    <property type="term" value="F:DNA-binding transcription factor activity"/>
    <property type="evidence" value="ECO:0007669"/>
    <property type="project" value="InterPro"/>
</dbReference>
<dbReference type="SUPFAM" id="SSF46689">
    <property type="entry name" value="Homeodomain-like"/>
    <property type="match status" value="2"/>
</dbReference>
<dbReference type="PROSITE" id="PS01124">
    <property type="entry name" value="HTH_ARAC_FAMILY_2"/>
    <property type="match status" value="1"/>
</dbReference>
<dbReference type="Pfam" id="PF12833">
    <property type="entry name" value="HTH_18"/>
    <property type="match status" value="1"/>
</dbReference>
<protein>
    <submittedName>
        <fullName evidence="5">Helix-turn-helix domain-containing protein</fullName>
    </submittedName>
</protein>
<dbReference type="RefSeq" id="WP_168884673.1">
    <property type="nucleotide sequence ID" value="NZ_JABAIL010000009.1"/>
</dbReference>
<comment type="caution">
    <text evidence="5">The sequence shown here is derived from an EMBL/GenBank/DDBJ whole genome shotgun (WGS) entry which is preliminary data.</text>
</comment>
<dbReference type="InterPro" id="IPR037923">
    <property type="entry name" value="HTH-like"/>
</dbReference>
<proteinExistence type="predicted"/>
<dbReference type="Gene3D" id="2.60.120.10">
    <property type="entry name" value="Jelly Rolls"/>
    <property type="match status" value="1"/>
</dbReference>
<dbReference type="PANTHER" id="PTHR43280:SF2">
    <property type="entry name" value="HTH-TYPE TRANSCRIPTIONAL REGULATOR EXSA"/>
    <property type="match status" value="1"/>
</dbReference>
<evidence type="ECO:0000256" key="2">
    <source>
        <dbReference type="ARBA" id="ARBA00023125"/>
    </source>
</evidence>
<sequence length="347" mass="40638">MAHNYERTRILDELNLDYDDENLCILLDYLHIYRFDSEEKFRLHAHPNFEFHYIASGKGTIGILDPKFLNSEHVLEMKGLSNSANVDSLLEYYLKKNKEKELEDLCTIYHVEKGDVFVNPAGQFHFQIADKDDPIVEYSFRCTYEPKKLDADIHTINQDLKKVMELITQSTGKVYKDHHNVGKLFESILEEASFRMPGYIVNVKGLLQQIIVAFSRHMWDKKSMEYNFPEMELTNKRNKIIDTYIVDNLEKNITSQELAEVVFMSQRSLFRFFKKEKGVSVHQYILQFKVNRALKLLEHSQISLAEIADLTGFSSQFHLSRVIKKHTGQSPSEYRTLNHQLEPSTTE</sequence>
<dbReference type="AlphaFoldDB" id="A0A7X8SPE9"/>
<keyword evidence="6" id="KW-1185">Reference proteome</keyword>
<gene>
    <name evidence="5" type="ORF">HGP29_22350</name>
</gene>
<dbReference type="Pfam" id="PF00190">
    <property type="entry name" value="Cupin_1"/>
    <property type="match status" value="1"/>
</dbReference>
<dbReference type="InterPro" id="IPR018062">
    <property type="entry name" value="HTH_AraC-typ_CS"/>
</dbReference>
<reference evidence="5 6" key="1">
    <citation type="submission" date="2020-04" db="EMBL/GenBank/DDBJ databases">
        <title>Flammeovirga sp. SR4, a novel species isolated from seawater.</title>
        <authorList>
            <person name="Wang X."/>
        </authorList>
    </citation>
    <scope>NUCLEOTIDE SEQUENCE [LARGE SCALE GENOMIC DNA]</scope>
    <source>
        <strain evidence="5 6">SR4</strain>
    </source>
</reference>
<dbReference type="PANTHER" id="PTHR43280">
    <property type="entry name" value="ARAC-FAMILY TRANSCRIPTIONAL REGULATOR"/>
    <property type="match status" value="1"/>
</dbReference>
<dbReference type="GO" id="GO:0043565">
    <property type="term" value="F:sequence-specific DNA binding"/>
    <property type="evidence" value="ECO:0007669"/>
    <property type="project" value="InterPro"/>
</dbReference>
<dbReference type="PROSITE" id="PS00041">
    <property type="entry name" value="HTH_ARAC_FAMILY_1"/>
    <property type="match status" value="1"/>
</dbReference>
<evidence type="ECO:0000313" key="6">
    <source>
        <dbReference type="Proteomes" id="UP000585050"/>
    </source>
</evidence>
<dbReference type="Proteomes" id="UP000585050">
    <property type="component" value="Unassembled WGS sequence"/>
</dbReference>
<dbReference type="InterPro" id="IPR006045">
    <property type="entry name" value="Cupin_1"/>
</dbReference>
<evidence type="ECO:0000256" key="1">
    <source>
        <dbReference type="ARBA" id="ARBA00023015"/>
    </source>
</evidence>
<dbReference type="SUPFAM" id="SSF51215">
    <property type="entry name" value="Regulatory protein AraC"/>
    <property type="match status" value="1"/>
</dbReference>
<keyword evidence="2" id="KW-0238">DNA-binding</keyword>
<dbReference type="SMART" id="SM00342">
    <property type="entry name" value="HTH_ARAC"/>
    <property type="match status" value="1"/>
</dbReference>
<name>A0A7X8SPE9_9BACT</name>
<evidence type="ECO:0000313" key="5">
    <source>
        <dbReference type="EMBL" id="NLR93959.1"/>
    </source>
</evidence>
<feature type="domain" description="HTH araC/xylS-type" evidence="4">
    <location>
        <begin position="239"/>
        <end position="337"/>
    </location>
</feature>
<dbReference type="Gene3D" id="1.10.10.60">
    <property type="entry name" value="Homeodomain-like"/>
    <property type="match status" value="2"/>
</dbReference>
<evidence type="ECO:0000256" key="3">
    <source>
        <dbReference type="ARBA" id="ARBA00023163"/>
    </source>
</evidence>
<keyword evidence="1" id="KW-0805">Transcription regulation</keyword>
<organism evidence="5 6">
    <name type="scientific">Flammeovirga agarivorans</name>
    <dbReference type="NCBI Taxonomy" id="2726742"/>
    <lineage>
        <taxon>Bacteria</taxon>
        <taxon>Pseudomonadati</taxon>
        <taxon>Bacteroidota</taxon>
        <taxon>Cytophagia</taxon>
        <taxon>Cytophagales</taxon>
        <taxon>Flammeovirgaceae</taxon>
        <taxon>Flammeovirga</taxon>
    </lineage>
</organism>